<dbReference type="InterPro" id="IPR011990">
    <property type="entry name" value="TPR-like_helical_dom_sf"/>
</dbReference>
<feature type="compositionally biased region" description="Acidic residues" evidence="1">
    <location>
        <begin position="9"/>
        <end position="18"/>
    </location>
</feature>
<dbReference type="SUPFAM" id="SSF48452">
    <property type="entry name" value="TPR-like"/>
    <property type="match status" value="1"/>
</dbReference>
<dbReference type="Proteomes" id="UP000759131">
    <property type="component" value="Unassembled WGS sequence"/>
</dbReference>
<dbReference type="EMBL" id="OC884507">
    <property type="protein sequence ID" value="CAD7643788.1"/>
    <property type="molecule type" value="Genomic_DNA"/>
</dbReference>
<dbReference type="Gene3D" id="1.25.40.10">
    <property type="entry name" value="Tetratricopeptide repeat domain"/>
    <property type="match status" value="1"/>
</dbReference>
<dbReference type="AlphaFoldDB" id="A0A7R9QGX0"/>
<dbReference type="InterPro" id="IPR019734">
    <property type="entry name" value="TPR_rpt"/>
</dbReference>
<evidence type="ECO:0000313" key="2">
    <source>
        <dbReference type="EMBL" id="CAD7643788.1"/>
    </source>
</evidence>
<reference evidence="2" key="1">
    <citation type="submission" date="2020-11" db="EMBL/GenBank/DDBJ databases">
        <authorList>
            <person name="Tran Van P."/>
        </authorList>
    </citation>
    <scope>NUCLEOTIDE SEQUENCE</scope>
</reference>
<dbReference type="SMART" id="SM00028">
    <property type="entry name" value="TPR"/>
    <property type="match status" value="3"/>
</dbReference>
<protein>
    <recommendedName>
        <fullName evidence="4">Tetratricopeptide repeat protein 1</fullName>
    </recommendedName>
</protein>
<evidence type="ECO:0008006" key="4">
    <source>
        <dbReference type="Google" id="ProtNLM"/>
    </source>
</evidence>
<dbReference type="PANTHER" id="PTHR46014:SF1">
    <property type="entry name" value="TETRATRICOPEPTIDE REPEAT PROTEIN 1"/>
    <property type="match status" value="1"/>
</dbReference>
<feature type="region of interest" description="Disordered" evidence="1">
    <location>
        <begin position="1"/>
        <end position="33"/>
    </location>
</feature>
<dbReference type="EMBL" id="CAJPIZ010029932">
    <property type="protein sequence ID" value="CAG2119805.1"/>
    <property type="molecule type" value="Genomic_DNA"/>
</dbReference>
<organism evidence="2">
    <name type="scientific">Medioppia subpectinata</name>
    <dbReference type="NCBI Taxonomy" id="1979941"/>
    <lineage>
        <taxon>Eukaryota</taxon>
        <taxon>Metazoa</taxon>
        <taxon>Ecdysozoa</taxon>
        <taxon>Arthropoda</taxon>
        <taxon>Chelicerata</taxon>
        <taxon>Arachnida</taxon>
        <taxon>Acari</taxon>
        <taxon>Acariformes</taxon>
        <taxon>Sarcoptiformes</taxon>
        <taxon>Oribatida</taxon>
        <taxon>Brachypylina</taxon>
        <taxon>Oppioidea</taxon>
        <taxon>Oppiidae</taxon>
        <taxon>Medioppia</taxon>
    </lineage>
</organism>
<proteinExistence type="predicted"/>
<accession>A0A7R9QGX0</accession>
<dbReference type="OrthoDB" id="1872379at2759"/>
<evidence type="ECO:0000256" key="1">
    <source>
        <dbReference type="SAM" id="MobiDB-lite"/>
    </source>
</evidence>
<dbReference type="PANTHER" id="PTHR46014">
    <property type="entry name" value="TETRATRICOPEPTIDE REPEAT PROTEIN 1"/>
    <property type="match status" value="1"/>
</dbReference>
<evidence type="ECO:0000313" key="3">
    <source>
        <dbReference type="Proteomes" id="UP000759131"/>
    </source>
</evidence>
<keyword evidence="3" id="KW-1185">Reference proteome</keyword>
<dbReference type="Pfam" id="PF13181">
    <property type="entry name" value="TPR_8"/>
    <property type="match status" value="1"/>
</dbReference>
<gene>
    <name evidence="2" type="ORF">OSB1V03_LOCUS19752</name>
</gene>
<name>A0A7R9QGX0_9ACAR</name>
<sequence length="221" mass="25170">MSETMDNNGSDDDYEDTVDTPTHETKSGSDDEVIAVLSEEELNELRDKSLALKSEANDRFRDELYDESIELYTKALDTCPPEFGADRAVVHSNRSAAHLHCHRLDEALNDCNEAILLDDHYVKAILRRAQIYRQMGNKLDESLKDYERVLELDTSCAEAKTASNELRHEINERNERLKTEMMSKLKDLGNLVLRPFGLSTDNFKMSQNGETGGYSVNFQNN</sequence>
<dbReference type="InterPro" id="IPR052769">
    <property type="entry name" value="TPR_domain_protein"/>
</dbReference>